<dbReference type="PANTHER" id="PTHR23084">
    <property type="entry name" value="PHOSPHATIDYLINOSITOL-4-PHOSPHATE 5-KINASE RELATED"/>
    <property type="match status" value="1"/>
</dbReference>
<dbReference type="EMBL" id="CAMXCT010003194">
    <property type="protein sequence ID" value="CAI4002977.1"/>
    <property type="molecule type" value="Genomic_DNA"/>
</dbReference>
<accession>A0A9P1D284</accession>
<reference evidence="3" key="1">
    <citation type="submission" date="2022-10" db="EMBL/GenBank/DDBJ databases">
        <authorList>
            <person name="Chen Y."/>
            <person name="Dougan E. K."/>
            <person name="Chan C."/>
            <person name="Rhodes N."/>
            <person name="Thang M."/>
        </authorList>
    </citation>
    <scope>NUCLEOTIDE SEQUENCE</scope>
</reference>
<feature type="non-terminal residue" evidence="3">
    <location>
        <position position="796"/>
    </location>
</feature>
<name>A0A9P1D284_9DINO</name>
<proteinExistence type="predicted"/>
<keyword evidence="1" id="KW-0677">Repeat</keyword>
<evidence type="ECO:0000313" key="5">
    <source>
        <dbReference type="Proteomes" id="UP001152797"/>
    </source>
</evidence>
<dbReference type="AlphaFoldDB" id="A0A9P1D284"/>
<dbReference type="SUPFAM" id="SSF82185">
    <property type="entry name" value="Histone H3 K4-specific methyltransferase SET7/9 N-terminal domain"/>
    <property type="match status" value="1"/>
</dbReference>
<dbReference type="Pfam" id="PF02493">
    <property type="entry name" value="MORN"/>
    <property type="match status" value="8"/>
</dbReference>
<dbReference type="EMBL" id="CAMXCT030003194">
    <property type="protein sequence ID" value="CAL4790289.1"/>
    <property type="molecule type" value="Genomic_DNA"/>
</dbReference>
<evidence type="ECO:0000313" key="3">
    <source>
        <dbReference type="EMBL" id="CAI4002977.1"/>
    </source>
</evidence>
<dbReference type="SMART" id="SM00698">
    <property type="entry name" value="MORN"/>
    <property type="match status" value="8"/>
</dbReference>
<evidence type="ECO:0000256" key="2">
    <source>
        <dbReference type="SAM" id="MobiDB-lite"/>
    </source>
</evidence>
<feature type="region of interest" description="Disordered" evidence="2">
    <location>
        <begin position="399"/>
        <end position="421"/>
    </location>
</feature>
<comment type="caution">
    <text evidence="3">The sequence shown here is derived from an EMBL/GenBank/DDBJ whole genome shotgun (WGS) entry which is preliminary data.</text>
</comment>
<organism evidence="3">
    <name type="scientific">Cladocopium goreaui</name>
    <dbReference type="NCBI Taxonomy" id="2562237"/>
    <lineage>
        <taxon>Eukaryota</taxon>
        <taxon>Sar</taxon>
        <taxon>Alveolata</taxon>
        <taxon>Dinophyceae</taxon>
        <taxon>Suessiales</taxon>
        <taxon>Symbiodiniaceae</taxon>
        <taxon>Cladocopium</taxon>
    </lineage>
</organism>
<dbReference type="PANTHER" id="PTHR23084:SF263">
    <property type="entry name" value="MORN REPEAT-CONTAINING PROTEIN 1"/>
    <property type="match status" value="1"/>
</dbReference>
<feature type="region of interest" description="Disordered" evidence="2">
    <location>
        <begin position="725"/>
        <end position="756"/>
    </location>
</feature>
<sequence>MDTIRLAQREKNHAGTRYQGEISIKTGQREGKGTYYYTNPYFIYEGEWLNGKKHGQGRLSFGSDGFYEGSFAEGEISGKGRQELNGWSYEGEFLQGQKHGEGTLIRADGGSYTGGWAEGKYSGHGALTLPSGETYVGGFQMHKFHGQGSHQNPKKAMSYEGEFRDGLRHGQGQLKERDGASIYVGQFQEGRRDGQGKSMDQVSGISYEGLWWVEDTAVQSPCAWAVCSAMSSSDGITVVTVAMHGRHLICVCCRSKSEEKLETFRMHHRLVKVALSTACVEHFHVDSKSSQEWQDLQRDLGPYLRPKDYIRVGRVAAGAFQGLRAVGIGSRDKALRRALNVALALSVVRQLPFAPEALRRLLRLTPIPVMGGGSVPVKAKPAVPPQALVDTLEVSAKRESANVKPASRKRSRSSSPEAKDVAFPEPEWLPQLAQLVTAQILPRIERLEQMGRALPVPGSDNSDPAEFFRAAPEEEVDYTGDSDVAPDAPDAPDAEAVCPVEEHLESTKDVKLDQVKMEPMEPVEHAKPLQDASGLDADGTTELFVDEVRYSQQSCCDRMRNGKVVSEEVEKIVKGDIDPLKEDWLKIEVFQMKSFQTHQMTYYSSDNRRLLILKMAQERLPGRLKLRAKVERVPPCFRKFMSHFNTRNDGKSIRVKSPKSFLGSFKRSRGMDREHPSKSAVFAGAGVNDQPERPAVAWDLCPADSEESYMTVGELLKEEASNQLHADPKAKGKKAPPPVDTTGQGPELKGAKGQVLPETKVRLVDADKVPVAAETGRCFRVTMYKERKMAEGEVLR</sequence>
<evidence type="ECO:0000313" key="4">
    <source>
        <dbReference type="EMBL" id="CAL4790289.1"/>
    </source>
</evidence>
<dbReference type="Proteomes" id="UP001152797">
    <property type="component" value="Unassembled WGS sequence"/>
</dbReference>
<gene>
    <name evidence="3" type="ORF">C1SCF055_LOCUS28887</name>
</gene>
<dbReference type="InterPro" id="IPR003409">
    <property type="entry name" value="MORN"/>
</dbReference>
<keyword evidence="5" id="KW-1185">Reference proteome</keyword>
<dbReference type="OrthoDB" id="423343at2759"/>
<dbReference type="EMBL" id="CAMXCT020003194">
    <property type="protein sequence ID" value="CAL1156352.1"/>
    <property type="molecule type" value="Genomic_DNA"/>
</dbReference>
<dbReference type="Gene3D" id="2.20.110.10">
    <property type="entry name" value="Histone H3 K4-specific methyltransferase SET7/9 N-terminal domain"/>
    <property type="match status" value="3"/>
</dbReference>
<protein>
    <submittedName>
        <fullName evidence="4">MORN repeat-containing protein 1</fullName>
    </submittedName>
</protein>
<reference evidence="4 5" key="2">
    <citation type="submission" date="2024-05" db="EMBL/GenBank/DDBJ databases">
        <authorList>
            <person name="Chen Y."/>
            <person name="Shah S."/>
            <person name="Dougan E. K."/>
            <person name="Thang M."/>
            <person name="Chan C."/>
        </authorList>
    </citation>
    <scope>NUCLEOTIDE SEQUENCE [LARGE SCALE GENOMIC DNA]</scope>
</reference>
<evidence type="ECO:0000256" key="1">
    <source>
        <dbReference type="ARBA" id="ARBA00022737"/>
    </source>
</evidence>